<dbReference type="Pfam" id="PF07885">
    <property type="entry name" value="Ion_trans_2"/>
    <property type="match status" value="1"/>
</dbReference>
<dbReference type="GO" id="GO:0030322">
    <property type="term" value="P:stabilization of membrane potential"/>
    <property type="evidence" value="ECO:0007669"/>
    <property type="project" value="TreeGrafter"/>
</dbReference>
<protein>
    <recommendedName>
        <fullName evidence="10">Potassium channel domain-containing protein</fullName>
    </recommendedName>
</protein>
<dbReference type="Proteomes" id="UP000663852">
    <property type="component" value="Unassembled WGS sequence"/>
</dbReference>
<proteinExistence type="predicted"/>
<keyword evidence="2" id="KW-0813">Transport</keyword>
<dbReference type="SUPFAM" id="SSF81324">
    <property type="entry name" value="Voltage-gated potassium channels"/>
    <property type="match status" value="1"/>
</dbReference>
<evidence type="ECO:0000256" key="8">
    <source>
        <dbReference type="SAM" id="MobiDB-lite"/>
    </source>
</evidence>
<gene>
    <name evidence="11" type="ORF">EDS130_LOCUS12164</name>
</gene>
<evidence type="ECO:0000256" key="3">
    <source>
        <dbReference type="ARBA" id="ARBA00022692"/>
    </source>
</evidence>
<dbReference type="GO" id="GO:0005886">
    <property type="term" value="C:plasma membrane"/>
    <property type="evidence" value="ECO:0007669"/>
    <property type="project" value="TreeGrafter"/>
</dbReference>
<evidence type="ECO:0000313" key="11">
    <source>
        <dbReference type="EMBL" id="CAF0947689.1"/>
    </source>
</evidence>
<evidence type="ECO:0000256" key="9">
    <source>
        <dbReference type="SAM" id="Phobius"/>
    </source>
</evidence>
<evidence type="ECO:0000259" key="10">
    <source>
        <dbReference type="Pfam" id="PF07885"/>
    </source>
</evidence>
<sequence length="544" mass="62213">MAKKFDIRDWISSMKCCSLLFIPHLSICLVFLIYMLIGASILQEIESEEFPVNSSSVKHLQKERERLLIKIIEKRQVLDLQQYTRYVYKHLRQYENELKKQALVQDNSTLNFSNSLFFLGTSLTTIGSNEFIPKKNLGKIFVIIFTSFGIPLTLVFLTDLSYLIQDLIECISLILFDIYSTKYFLRMRRFGLFHFIENQCQKIFQNDQDIFERNLTIAQLIITLTVYILFGAWFISSKSFFESIYLCFTIIFTISFNRKIHDGKHLFFTSVYLFIGLAIGFLYVKAVKVRMERLLETCGNRLLKNLMDFTEQLGYHDLNPNDILTDTHISSYRMKKYDQSCSSHIPRAKSAEQQSSLRPVGIAEPFRRLSTGIIGRLKTIEGETESHLDKSVQVTTIIRRCGRCADSTLPILPVRKHSVISTSSSSIADSSSGPEDDEAVDYPPPPNLDRIRQRRATLVAKTIINQMATQSQTSSIDDTLPSLTLLPNSRRRAVNSAPNSVTCSVKVSASPSPELPRKYEVNQEEFSQLSKQIAALLTPSDDEN</sequence>
<evidence type="ECO:0000313" key="12">
    <source>
        <dbReference type="Proteomes" id="UP000663852"/>
    </source>
</evidence>
<feature type="compositionally biased region" description="Low complexity" evidence="8">
    <location>
        <begin position="420"/>
        <end position="432"/>
    </location>
</feature>
<feature type="region of interest" description="Disordered" evidence="8">
    <location>
        <begin position="420"/>
        <end position="449"/>
    </location>
</feature>
<feature type="transmembrane region" description="Helical" evidence="9">
    <location>
        <begin position="110"/>
        <end position="128"/>
    </location>
</feature>
<keyword evidence="4 9" id="KW-1133">Transmembrane helix</keyword>
<comment type="subcellular location">
    <subcellularLocation>
        <location evidence="1">Membrane</location>
        <topology evidence="1">Multi-pass membrane protein</topology>
    </subcellularLocation>
</comment>
<keyword evidence="7" id="KW-0407">Ion channel</keyword>
<evidence type="ECO:0000256" key="1">
    <source>
        <dbReference type="ARBA" id="ARBA00004141"/>
    </source>
</evidence>
<feature type="domain" description="Potassium channel" evidence="10">
    <location>
        <begin position="108"/>
        <end position="162"/>
    </location>
</feature>
<comment type="caution">
    <text evidence="11">The sequence shown here is derived from an EMBL/GenBank/DDBJ whole genome shotgun (WGS) entry which is preliminary data.</text>
</comment>
<dbReference type="AlphaFoldDB" id="A0A814CYI8"/>
<dbReference type="InterPro" id="IPR003280">
    <property type="entry name" value="2pore_dom_K_chnl"/>
</dbReference>
<organism evidence="11 12">
    <name type="scientific">Adineta ricciae</name>
    <name type="common">Rotifer</name>
    <dbReference type="NCBI Taxonomy" id="249248"/>
    <lineage>
        <taxon>Eukaryota</taxon>
        <taxon>Metazoa</taxon>
        <taxon>Spiralia</taxon>
        <taxon>Gnathifera</taxon>
        <taxon>Rotifera</taxon>
        <taxon>Eurotatoria</taxon>
        <taxon>Bdelloidea</taxon>
        <taxon>Adinetida</taxon>
        <taxon>Adinetidae</taxon>
        <taxon>Adineta</taxon>
    </lineage>
</organism>
<name>A0A814CYI8_ADIRI</name>
<dbReference type="GO" id="GO:0022841">
    <property type="term" value="F:potassium ion leak channel activity"/>
    <property type="evidence" value="ECO:0007669"/>
    <property type="project" value="TreeGrafter"/>
</dbReference>
<keyword evidence="6 9" id="KW-0472">Membrane</keyword>
<reference evidence="11" key="1">
    <citation type="submission" date="2021-02" db="EMBL/GenBank/DDBJ databases">
        <authorList>
            <person name="Nowell W R."/>
        </authorList>
    </citation>
    <scope>NUCLEOTIDE SEQUENCE</scope>
</reference>
<feature type="transmembrane region" description="Helical" evidence="9">
    <location>
        <begin position="140"/>
        <end position="157"/>
    </location>
</feature>
<keyword evidence="3 9" id="KW-0812">Transmembrane</keyword>
<feature type="transmembrane region" description="Helical" evidence="9">
    <location>
        <begin position="240"/>
        <end position="257"/>
    </location>
</feature>
<dbReference type="PANTHER" id="PTHR11003:SF335">
    <property type="entry name" value="POTASSIUM CHANNEL DOMAIN-CONTAINING PROTEIN"/>
    <property type="match status" value="1"/>
</dbReference>
<dbReference type="PANTHER" id="PTHR11003">
    <property type="entry name" value="POTASSIUM CHANNEL, SUBFAMILY K"/>
    <property type="match status" value="1"/>
</dbReference>
<evidence type="ECO:0000256" key="2">
    <source>
        <dbReference type="ARBA" id="ARBA00022448"/>
    </source>
</evidence>
<evidence type="ECO:0000256" key="4">
    <source>
        <dbReference type="ARBA" id="ARBA00022989"/>
    </source>
</evidence>
<dbReference type="Gene3D" id="1.10.287.70">
    <property type="match status" value="1"/>
</dbReference>
<evidence type="ECO:0000256" key="7">
    <source>
        <dbReference type="ARBA" id="ARBA00023303"/>
    </source>
</evidence>
<feature type="transmembrane region" description="Helical" evidence="9">
    <location>
        <begin position="215"/>
        <end position="234"/>
    </location>
</feature>
<evidence type="ECO:0000256" key="5">
    <source>
        <dbReference type="ARBA" id="ARBA00023065"/>
    </source>
</evidence>
<feature type="transmembrane region" description="Helical" evidence="9">
    <location>
        <begin position="21"/>
        <end position="42"/>
    </location>
</feature>
<evidence type="ECO:0000256" key="6">
    <source>
        <dbReference type="ARBA" id="ARBA00023136"/>
    </source>
</evidence>
<dbReference type="OrthoDB" id="297496at2759"/>
<dbReference type="GO" id="GO:0015271">
    <property type="term" value="F:outward rectifier potassium channel activity"/>
    <property type="evidence" value="ECO:0007669"/>
    <property type="project" value="TreeGrafter"/>
</dbReference>
<dbReference type="InterPro" id="IPR013099">
    <property type="entry name" value="K_chnl_dom"/>
</dbReference>
<keyword evidence="5" id="KW-0406">Ion transport</keyword>
<feature type="transmembrane region" description="Helical" evidence="9">
    <location>
        <begin position="266"/>
        <end position="284"/>
    </location>
</feature>
<dbReference type="EMBL" id="CAJNOJ010000045">
    <property type="protein sequence ID" value="CAF0947689.1"/>
    <property type="molecule type" value="Genomic_DNA"/>
</dbReference>
<accession>A0A814CYI8</accession>